<proteinExistence type="predicted"/>
<reference evidence="2 3" key="1">
    <citation type="journal article" date="2024" name="Genome Biol. Evol.">
        <title>Chromosome-level genome assembly of the viviparous eelpout Zoarces viviparus.</title>
        <authorList>
            <person name="Fuhrmann N."/>
            <person name="Brasseur M.V."/>
            <person name="Bakowski C.E."/>
            <person name="Podsiadlowski L."/>
            <person name="Prost S."/>
            <person name="Krehenwinkel H."/>
            <person name="Mayer C."/>
        </authorList>
    </citation>
    <scope>NUCLEOTIDE SEQUENCE [LARGE SCALE GENOMIC DNA]</scope>
    <source>
        <strain evidence="2">NO-MEL_2022_Ind0_liver</strain>
    </source>
</reference>
<dbReference type="Proteomes" id="UP001488805">
    <property type="component" value="Unassembled WGS sequence"/>
</dbReference>
<evidence type="ECO:0000313" key="2">
    <source>
        <dbReference type="EMBL" id="KAK9533328.1"/>
    </source>
</evidence>
<evidence type="ECO:0000256" key="1">
    <source>
        <dbReference type="SAM" id="MobiDB-lite"/>
    </source>
</evidence>
<evidence type="ECO:0000313" key="3">
    <source>
        <dbReference type="Proteomes" id="UP001488805"/>
    </source>
</evidence>
<feature type="compositionally biased region" description="Low complexity" evidence="1">
    <location>
        <begin position="23"/>
        <end position="38"/>
    </location>
</feature>
<protein>
    <submittedName>
        <fullName evidence="2">Uncharacterized protein</fullName>
    </submittedName>
</protein>
<dbReference type="AlphaFoldDB" id="A0AAW1FGI7"/>
<comment type="caution">
    <text evidence="2">The sequence shown here is derived from an EMBL/GenBank/DDBJ whole genome shotgun (WGS) entry which is preliminary data.</text>
</comment>
<keyword evidence="3" id="KW-1185">Reference proteome</keyword>
<name>A0AAW1FGI7_ZOAVI</name>
<gene>
    <name evidence="2" type="ORF">VZT92_008452</name>
</gene>
<sequence>MEREEERDVDRGGLRDTNPLNNKAAAGATKTTTSAAGTQCWKRQLGDLGVPQGIRLGPPVEEAFCQLRAAGLQGQFGHARPSQPWRKWKTNPHCLARKHL</sequence>
<feature type="compositionally biased region" description="Basic and acidic residues" evidence="1">
    <location>
        <begin position="1"/>
        <end position="14"/>
    </location>
</feature>
<organism evidence="2 3">
    <name type="scientific">Zoarces viviparus</name>
    <name type="common">Viviparous eelpout</name>
    <name type="synonym">Blennius viviparus</name>
    <dbReference type="NCBI Taxonomy" id="48416"/>
    <lineage>
        <taxon>Eukaryota</taxon>
        <taxon>Metazoa</taxon>
        <taxon>Chordata</taxon>
        <taxon>Craniata</taxon>
        <taxon>Vertebrata</taxon>
        <taxon>Euteleostomi</taxon>
        <taxon>Actinopterygii</taxon>
        <taxon>Neopterygii</taxon>
        <taxon>Teleostei</taxon>
        <taxon>Neoteleostei</taxon>
        <taxon>Acanthomorphata</taxon>
        <taxon>Eupercaria</taxon>
        <taxon>Perciformes</taxon>
        <taxon>Cottioidei</taxon>
        <taxon>Zoarcales</taxon>
        <taxon>Zoarcidae</taxon>
        <taxon>Zoarcinae</taxon>
        <taxon>Zoarces</taxon>
    </lineage>
</organism>
<dbReference type="EMBL" id="JBCEZU010000067">
    <property type="protein sequence ID" value="KAK9533328.1"/>
    <property type="molecule type" value="Genomic_DNA"/>
</dbReference>
<feature type="region of interest" description="Disordered" evidence="1">
    <location>
        <begin position="1"/>
        <end position="38"/>
    </location>
</feature>
<accession>A0AAW1FGI7</accession>